<protein>
    <submittedName>
        <fullName evidence="18">DNA translocase FtsK</fullName>
    </submittedName>
</protein>
<evidence type="ECO:0000256" key="12">
    <source>
        <dbReference type="ARBA" id="ARBA00023306"/>
    </source>
</evidence>
<evidence type="ECO:0000256" key="10">
    <source>
        <dbReference type="ARBA" id="ARBA00023125"/>
    </source>
</evidence>
<keyword evidence="8 13" id="KW-0067">ATP-binding</keyword>
<dbReference type="EMBL" id="JBCLPP010000006">
    <property type="protein sequence ID" value="MEY8244585.1"/>
    <property type="molecule type" value="Genomic_DNA"/>
</dbReference>
<feature type="transmembrane region" description="Helical" evidence="16">
    <location>
        <begin position="208"/>
        <end position="228"/>
    </location>
</feature>
<dbReference type="Pfam" id="PF01580">
    <property type="entry name" value="FtsK_SpoIIIE"/>
    <property type="match status" value="1"/>
</dbReference>
<dbReference type="Gene3D" id="3.30.980.40">
    <property type="match status" value="1"/>
</dbReference>
<feature type="coiled-coil region" evidence="14">
    <location>
        <begin position="239"/>
        <end position="273"/>
    </location>
</feature>
<name>A0ABV4CVL1_9BACT</name>
<keyword evidence="4" id="KW-0132">Cell division</keyword>
<dbReference type="Pfam" id="PF17854">
    <property type="entry name" value="FtsK_alpha"/>
    <property type="match status" value="1"/>
</dbReference>
<keyword evidence="10" id="KW-0238">DNA-binding</keyword>
<evidence type="ECO:0000256" key="16">
    <source>
        <dbReference type="SAM" id="Phobius"/>
    </source>
</evidence>
<keyword evidence="14" id="KW-0175">Coiled coil</keyword>
<sequence length="882" mass="97824">MRPDNIISDNFDPDALDREYARRQAASRPAEAPAPKKPQKTVKKSSKFKDNSIVRFVTDRRTRTFAGIALLCWATYLLIAAISYFTTGADDQSAVLNNTVSEMARNPENVRNAGGALGAFLSQNFISNGLGIGAFVIIFYFFALAWKLLNRKSRISFWSLTMKSLIVTITVSIVLGLVTYSAGSWLYWGGVHGYEINKFLLANTGIPGAILVSLLLVGLVMAIYLNELRIAYVTYRRKINAHNARVAAEKAAKEEERRRIEESLRKSDELVDNVTPAGNTVAEEPVTERQLVFDEDPFTSMPEPATDNDRQVYHDTVIPSSIEPDTASEIQERDITEHCYEPSYKETVSEKESETATDSEIGLTVKDNAIQEAESVEMKPYDPTAELPRFHFPSVELLKEVKLKTEIVDETEMEENKERIIATLKNYKIAISHIEATVGPTVTLYEIIPAEGVRISQIKNLSDDIALSLRALGVRIIAPIPGKGTVGIEVPNKDPQMVPIRSVITSRQFQETKCILPMAMGAEISKDIYIADLTDTPHLLVAGATGQGKSVGLNTIITSLLYKKHPSELKFVLIDPKSVEFNLYAKLERHYLAKLPDEENPIITDPMKVVATLNSLCVEMDNRFALLNKADERNIKDYNDKFIARKLNPENGHMFMPYIVVIVDEFADLIMVAGKEVERPIARLAQKARAAGIHLILATQRPSTDVITGMIKANFPGRMAFRVMQMVDSRTILDQPGANQLIGRGDMLISIKGEVKRVQCAFISTSEVADICRDINDQMGYTEAYTLPEYVPEGDGGAGGTSGAVSDRDPLFEEAARFIISSSTASTSMLQRRYQIGYNRAGRLMDQFEAAGIVGPASGAKPRSVLMDSLQLDRYLEINNIS</sequence>
<keyword evidence="5 16" id="KW-0812">Transmembrane</keyword>
<comment type="similarity">
    <text evidence="2">Belongs to the FtsK/SpoIIIE/SftA family.</text>
</comment>
<evidence type="ECO:0000256" key="4">
    <source>
        <dbReference type="ARBA" id="ARBA00022618"/>
    </source>
</evidence>
<dbReference type="Pfam" id="PF09397">
    <property type="entry name" value="FtsK_gamma"/>
    <property type="match status" value="1"/>
</dbReference>
<evidence type="ECO:0000256" key="11">
    <source>
        <dbReference type="ARBA" id="ARBA00023136"/>
    </source>
</evidence>
<proteinExistence type="inferred from homology"/>
<dbReference type="InterPro" id="IPR041027">
    <property type="entry name" value="FtsK_alpha"/>
</dbReference>
<evidence type="ECO:0000256" key="13">
    <source>
        <dbReference type="PROSITE-ProRule" id="PRU00289"/>
    </source>
</evidence>
<dbReference type="InterPro" id="IPR027417">
    <property type="entry name" value="P-loop_NTPase"/>
</dbReference>
<keyword evidence="12" id="KW-0131">Cell cycle</keyword>
<dbReference type="InterPro" id="IPR036390">
    <property type="entry name" value="WH_DNA-bd_sf"/>
</dbReference>
<evidence type="ECO:0000256" key="15">
    <source>
        <dbReference type="SAM" id="MobiDB-lite"/>
    </source>
</evidence>
<dbReference type="InterPro" id="IPR036388">
    <property type="entry name" value="WH-like_DNA-bd_sf"/>
</dbReference>
<evidence type="ECO:0000256" key="14">
    <source>
        <dbReference type="SAM" id="Coils"/>
    </source>
</evidence>
<accession>A0ABV4CVL1</accession>
<feature type="transmembrane region" description="Helical" evidence="16">
    <location>
        <begin position="165"/>
        <end position="188"/>
    </location>
</feature>
<evidence type="ECO:0000313" key="18">
    <source>
        <dbReference type="EMBL" id="MEY8244585.1"/>
    </source>
</evidence>
<organism evidence="18 19">
    <name type="scientific">Heminiphilus faecis</name>
    <dbReference type="NCBI Taxonomy" id="2601703"/>
    <lineage>
        <taxon>Bacteria</taxon>
        <taxon>Pseudomonadati</taxon>
        <taxon>Bacteroidota</taxon>
        <taxon>Bacteroidia</taxon>
        <taxon>Bacteroidales</taxon>
        <taxon>Muribaculaceae</taxon>
        <taxon>Heminiphilus</taxon>
    </lineage>
</organism>
<feature type="compositionally biased region" description="Low complexity" evidence="15">
    <location>
        <begin position="23"/>
        <end position="33"/>
    </location>
</feature>
<keyword evidence="6 13" id="KW-0547">Nucleotide-binding</keyword>
<evidence type="ECO:0000256" key="1">
    <source>
        <dbReference type="ARBA" id="ARBA00004651"/>
    </source>
</evidence>
<gene>
    <name evidence="18" type="ORF">AAK873_03000</name>
</gene>
<comment type="caution">
    <text evidence="18">The sequence shown here is derived from an EMBL/GenBank/DDBJ whole genome shotgun (WGS) entry which is preliminary data.</text>
</comment>
<dbReference type="Gene3D" id="1.10.10.10">
    <property type="entry name" value="Winged helix-like DNA-binding domain superfamily/Winged helix DNA-binding domain"/>
    <property type="match status" value="1"/>
</dbReference>
<dbReference type="InterPro" id="IPR025199">
    <property type="entry name" value="FtsK_4TM"/>
</dbReference>
<comment type="subcellular location">
    <subcellularLocation>
        <location evidence="1">Cell membrane</location>
        <topology evidence="1">Multi-pass membrane protein</topology>
    </subcellularLocation>
</comment>
<keyword evidence="7" id="KW-0159">Chromosome partition</keyword>
<reference evidence="18 19" key="1">
    <citation type="submission" date="2024-03" db="EMBL/GenBank/DDBJ databases">
        <title>Mouse gut bacterial collection (mGBC) of GemPharmatech.</title>
        <authorList>
            <person name="He Y."/>
            <person name="Dong L."/>
            <person name="Wu D."/>
            <person name="Gao X."/>
            <person name="Lin Z."/>
        </authorList>
    </citation>
    <scope>NUCLEOTIDE SEQUENCE [LARGE SCALE GENOMIC DNA]</scope>
    <source>
        <strain evidence="18 19">54-13</strain>
    </source>
</reference>
<keyword evidence="11 16" id="KW-0472">Membrane</keyword>
<evidence type="ECO:0000256" key="8">
    <source>
        <dbReference type="ARBA" id="ARBA00022840"/>
    </source>
</evidence>
<feature type="domain" description="FtsK" evidence="17">
    <location>
        <begin position="525"/>
        <end position="730"/>
    </location>
</feature>
<evidence type="ECO:0000256" key="6">
    <source>
        <dbReference type="ARBA" id="ARBA00022741"/>
    </source>
</evidence>
<dbReference type="InterPro" id="IPR050206">
    <property type="entry name" value="FtsK/SpoIIIE/SftA"/>
</dbReference>
<keyword evidence="9 16" id="KW-1133">Transmembrane helix</keyword>
<dbReference type="SUPFAM" id="SSF46785">
    <property type="entry name" value="Winged helix' DNA-binding domain"/>
    <property type="match status" value="1"/>
</dbReference>
<dbReference type="SMART" id="SM00843">
    <property type="entry name" value="Ftsk_gamma"/>
    <property type="match status" value="1"/>
</dbReference>
<dbReference type="Proteomes" id="UP001565200">
    <property type="component" value="Unassembled WGS sequence"/>
</dbReference>
<feature type="region of interest" description="Disordered" evidence="15">
    <location>
        <begin position="342"/>
        <end position="363"/>
    </location>
</feature>
<evidence type="ECO:0000259" key="17">
    <source>
        <dbReference type="PROSITE" id="PS50901"/>
    </source>
</evidence>
<feature type="transmembrane region" description="Helical" evidence="16">
    <location>
        <begin position="125"/>
        <end position="144"/>
    </location>
</feature>
<evidence type="ECO:0000256" key="2">
    <source>
        <dbReference type="ARBA" id="ARBA00006474"/>
    </source>
</evidence>
<dbReference type="InterPro" id="IPR002543">
    <property type="entry name" value="FtsK_dom"/>
</dbReference>
<keyword evidence="19" id="KW-1185">Reference proteome</keyword>
<keyword evidence="3" id="KW-1003">Cell membrane</keyword>
<dbReference type="Gene3D" id="3.40.50.300">
    <property type="entry name" value="P-loop containing nucleotide triphosphate hydrolases"/>
    <property type="match status" value="1"/>
</dbReference>
<dbReference type="PANTHER" id="PTHR22683:SF41">
    <property type="entry name" value="DNA TRANSLOCASE FTSK"/>
    <property type="match status" value="1"/>
</dbReference>
<dbReference type="SUPFAM" id="SSF52540">
    <property type="entry name" value="P-loop containing nucleoside triphosphate hydrolases"/>
    <property type="match status" value="1"/>
</dbReference>
<dbReference type="PROSITE" id="PS50901">
    <property type="entry name" value="FTSK"/>
    <property type="match status" value="1"/>
</dbReference>
<evidence type="ECO:0000313" key="19">
    <source>
        <dbReference type="Proteomes" id="UP001565200"/>
    </source>
</evidence>
<evidence type="ECO:0000256" key="5">
    <source>
        <dbReference type="ARBA" id="ARBA00022692"/>
    </source>
</evidence>
<evidence type="ECO:0000256" key="9">
    <source>
        <dbReference type="ARBA" id="ARBA00022989"/>
    </source>
</evidence>
<feature type="transmembrane region" description="Helical" evidence="16">
    <location>
        <begin position="65"/>
        <end position="86"/>
    </location>
</feature>
<feature type="region of interest" description="Disordered" evidence="15">
    <location>
        <begin position="21"/>
        <end position="43"/>
    </location>
</feature>
<evidence type="ECO:0000256" key="3">
    <source>
        <dbReference type="ARBA" id="ARBA00022475"/>
    </source>
</evidence>
<dbReference type="Pfam" id="PF13491">
    <property type="entry name" value="FtsK_4TM"/>
    <property type="match status" value="1"/>
</dbReference>
<evidence type="ECO:0000256" key="7">
    <source>
        <dbReference type="ARBA" id="ARBA00022829"/>
    </source>
</evidence>
<dbReference type="PANTHER" id="PTHR22683">
    <property type="entry name" value="SPORULATION PROTEIN RELATED"/>
    <property type="match status" value="1"/>
</dbReference>
<dbReference type="RefSeq" id="WP_121699262.1">
    <property type="nucleotide sequence ID" value="NZ_JBCLPP010000006.1"/>
</dbReference>
<dbReference type="InterPro" id="IPR018541">
    <property type="entry name" value="Ftsk_gamma"/>
</dbReference>
<feature type="compositionally biased region" description="Basic and acidic residues" evidence="15">
    <location>
        <begin position="342"/>
        <end position="354"/>
    </location>
</feature>
<feature type="binding site" evidence="13">
    <location>
        <begin position="543"/>
        <end position="550"/>
    </location>
    <ligand>
        <name>ATP</name>
        <dbReference type="ChEBI" id="CHEBI:30616"/>
    </ligand>
</feature>